<evidence type="ECO:0000313" key="3">
    <source>
        <dbReference type="EMBL" id="OQV13439.1"/>
    </source>
</evidence>
<feature type="transmembrane region" description="Helical" evidence="2">
    <location>
        <begin position="26"/>
        <end position="47"/>
    </location>
</feature>
<evidence type="ECO:0000256" key="2">
    <source>
        <dbReference type="SAM" id="Phobius"/>
    </source>
</evidence>
<protein>
    <submittedName>
        <fullName evidence="3">Uncharacterized protein</fullName>
    </submittedName>
</protein>
<dbReference type="AlphaFoldDB" id="A0A1W0WE20"/>
<sequence>MNSRSPNRRQSLRQSFSQLLPYKNCVGYFIAGLTAVLAFTGVCLMSCDSRIRRQEAKITQFESDDFSTDLGLLHGLHKEIMRSLREKTITCHEAAANLKNIHTKIMEKEQLAQSGFFLAGLRWTKVKYFDEKTVNPIMCFFLVSAVLGVTCIIIVVINKSDTLSSRLSGAFTSIMPASSEEDRLTSAALRRIPVPLKTFKQFSQQSRKTGVTPSSRDRNLTPSQTELERIPKCYKLKELESDLESITRLELDDQEAENDYVYGPWRVYCESRDGNVNR</sequence>
<organism evidence="3 4">
    <name type="scientific">Hypsibius exemplaris</name>
    <name type="common">Freshwater tardigrade</name>
    <dbReference type="NCBI Taxonomy" id="2072580"/>
    <lineage>
        <taxon>Eukaryota</taxon>
        <taxon>Metazoa</taxon>
        <taxon>Ecdysozoa</taxon>
        <taxon>Tardigrada</taxon>
        <taxon>Eutardigrada</taxon>
        <taxon>Parachela</taxon>
        <taxon>Hypsibioidea</taxon>
        <taxon>Hypsibiidae</taxon>
        <taxon>Hypsibius</taxon>
    </lineage>
</organism>
<proteinExistence type="predicted"/>
<dbReference type="OrthoDB" id="10621778at2759"/>
<keyword evidence="2" id="KW-0472">Membrane</keyword>
<name>A0A1W0WE20_HYPEX</name>
<feature type="transmembrane region" description="Helical" evidence="2">
    <location>
        <begin position="137"/>
        <end position="157"/>
    </location>
</feature>
<dbReference type="Proteomes" id="UP000192578">
    <property type="component" value="Unassembled WGS sequence"/>
</dbReference>
<evidence type="ECO:0000313" key="4">
    <source>
        <dbReference type="Proteomes" id="UP000192578"/>
    </source>
</evidence>
<comment type="caution">
    <text evidence="3">The sequence shown here is derived from an EMBL/GenBank/DDBJ whole genome shotgun (WGS) entry which is preliminary data.</text>
</comment>
<dbReference type="EMBL" id="MTYJ01000123">
    <property type="protein sequence ID" value="OQV13439.1"/>
    <property type="molecule type" value="Genomic_DNA"/>
</dbReference>
<keyword evidence="2" id="KW-1133">Transmembrane helix</keyword>
<keyword evidence="2" id="KW-0812">Transmembrane</keyword>
<keyword evidence="4" id="KW-1185">Reference proteome</keyword>
<reference evidence="4" key="1">
    <citation type="submission" date="2017-01" db="EMBL/GenBank/DDBJ databases">
        <title>Comparative genomics of anhydrobiosis in the tardigrade Hypsibius dujardini.</title>
        <authorList>
            <person name="Yoshida Y."/>
            <person name="Koutsovoulos G."/>
            <person name="Laetsch D."/>
            <person name="Stevens L."/>
            <person name="Kumar S."/>
            <person name="Horikawa D."/>
            <person name="Ishino K."/>
            <person name="Komine S."/>
            <person name="Tomita M."/>
            <person name="Blaxter M."/>
            <person name="Arakawa K."/>
        </authorList>
    </citation>
    <scope>NUCLEOTIDE SEQUENCE [LARGE SCALE GENOMIC DNA]</scope>
    <source>
        <strain evidence="4">Z151</strain>
    </source>
</reference>
<feature type="region of interest" description="Disordered" evidence="1">
    <location>
        <begin position="205"/>
        <end position="224"/>
    </location>
</feature>
<accession>A0A1W0WE20</accession>
<gene>
    <name evidence="3" type="ORF">BV898_12293</name>
</gene>
<evidence type="ECO:0000256" key="1">
    <source>
        <dbReference type="SAM" id="MobiDB-lite"/>
    </source>
</evidence>